<evidence type="ECO:0000313" key="3">
    <source>
        <dbReference type="Proteomes" id="UP000094893"/>
    </source>
</evidence>
<dbReference type="Proteomes" id="UP000094893">
    <property type="component" value="Unassembled WGS sequence"/>
</dbReference>
<proteinExistence type="predicted"/>
<evidence type="ECO:0000256" key="1">
    <source>
        <dbReference type="SAM" id="MobiDB-lite"/>
    </source>
</evidence>
<gene>
    <name evidence="2" type="ORF">A6P07_03065</name>
</gene>
<sequence>MSSMNADLESFVPTVRHLCGDDPEQVRKLMEMTLATMTSQPSTPTIEKLNKPDAVILDLGTTAKNWRHLAPHIKKFLACAGQSGAPGCRTEPDRKDREIYSGGRPEDGFTTEEIDLILKMAKRHGRSPTAIQRKWAWGDIADRR</sequence>
<feature type="compositionally biased region" description="Basic and acidic residues" evidence="1">
    <location>
        <begin position="90"/>
        <end position="106"/>
    </location>
</feature>
<dbReference type="RefSeq" id="WP_024893931.1">
    <property type="nucleotide sequence ID" value="NZ_LWRZ01000026.1"/>
</dbReference>
<dbReference type="EMBL" id="LWSA01000030">
    <property type="protein sequence ID" value="OCX76094.1"/>
    <property type="molecule type" value="Genomic_DNA"/>
</dbReference>
<evidence type="ECO:0000313" key="2">
    <source>
        <dbReference type="EMBL" id="OCX76094.1"/>
    </source>
</evidence>
<feature type="region of interest" description="Disordered" evidence="1">
    <location>
        <begin position="82"/>
        <end position="106"/>
    </location>
</feature>
<name>A0A1C2IJD4_ACITH</name>
<comment type="caution">
    <text evidence="2">The sequence shown here is derived from an EMBL/GenBank/DDBJ whole genome shotgun (WGS) entry which is preliminary data.</text>
</comment>
<protein>
    <submittedName>
        <fullName evidence="2">Uncharacterized protein</fullName>
    </submittedName>
</protein>
<organism evidence="2 3">
    <name type="scientific">Acidithiobacillus thiooxidans</name>
    <name type="common">Thiobacillus thiooxidans</name>
    <dbReference type="NCBI Taxonomy" id="930"/>
    <lineage>
        <taxon>Bacteria</taxon>
        <taxon>Pseudomonadati</taxon>
        <taxon>Pseudomonadota</taxon>
        <taxon>Acidithiobacillia</taxon>
        <taxon>Acidithiobacillales</taxon>
        <taxon>Acidithiobacillaceae</taxon>
        <taxon>Acidithiobacillus</taxon>
    </lineage>
</organism>
<dbReference type="AlphaFoldDB" id="A0A1C2IJD4"/>
<reference evidence="2 3" key="1">
    <citation type="journal article" date="2016" name="Int. J. Mol. Sci.">
        <title>Comparative genomics of the extreme acidophile Acidithiobacillus thiooxidans reveals intraspecific divergence and niche adaptation.</title>
        <authorList>
            <person name="Zhang X."/>
            <person name="Feng X."/>
            <person name="Tao J."/>
            <person name="Ma L."/>
            <person name="Xiao Y."/>
            <person name="Liang Y."/>
            <person name="Liu X."/>
            <person name="Yin H."/>
        </authorList>
    </citation>
    <scope>NUCLEOTIDE SEQUENCE [LARGE SCALE GENOMIC DNA]</scope>
    <source>
        <strain evidence="2 3">A02</strain>
    </source>
</reference>
<accession>A0A1C2IJD4</accession>